<dbReference type="EMBL" id="CAJMWS010000251">
    <property type="protein sequence ID" value="CAE6386309.1"/>
    <property type="molecule type" value="Genomic_DNA"/>
</dbReference>
<comment type="caution">
    <text evidence="1">The sequence shown here is derived from an EMBL/GenBank/DDBJ whole genome shotgun (WGS) entry which is preliminary data.</text>
</comment>
<reference evidence="1" key="1">
    <citation type="submission" date="2021-01" db="EMBL/GenBank/DDBJ databases">
        <authorList>
            <person name="Kaushik A."/>
        </authorList>
    </citation>
    <scope>NUCLEOTIDE SEQUENCE</scope>
    <source>
        <strain evidence="1">AG1-1C</strain>
    </source>
</reference>
<gene>
    <name evidence="1" type="ORF">RDB_LOCUS39718</name>
</gene>
<proteinExistence type="predicted"/>
<protein>
    <recommendedName>
        <fullName evidence="3">Fungal-type protein kinase domain-containing protein</fullName>
    </recommendedName>
</protein>
<dbReference type="Proteomes" id="UP000663846">
    <property type="component" value="Unassembled WGS sequence"/>
</dbReference>
<evidence type="ECO:0008006" key="3">
    <source>
        <dbReference type="Google" id="ProtNLM"/>
    </source>
</evidence>
<accession>A0A8H2ZZT7</accession>
<sequence length="263" mass="29244">MLVEMKWELAELNTHQPKSYRIALASAISPLPVPRQPSDAETTSNTSASVVSSTTAATSASSVSGPSTKAAATLESAIGSKKFCNPPELEPAYEKPTKKQKVTKNKHAVKKEVVLQLGSYGAKMLHCSLASEVWSDTLMWVWWFDQQGTIQSTGMEFIQDLPQFLVFLLAIQRLDVLDWGFDVELDPLVHRRHLPGSSTTAQPGPKTVEPKINNNLKVTFKHNMEELLHNPFCLRGKSTYVFGVNCQDLSLRRIGFHKVNQRP</sequence>
<evidence type="ECO:0000313" key="1">
    <source>
        <dbReference type="EMBL" id="CAE6386309.1"/>
    </source>
</evidence>
<dbReference type="AlphaFoldDB" id="A0A8H2ZZT7"/>
<name>A0A8H2ZZT7_9AGAM</name>
<organism evidence="1 2">
    <name type="scientific">Rhizoctonia solani</name>
    <dbReference type="NCBI Taxonomy" id="456999"/>
    <lineage>
        <taxon>Eukaryota</taxon>
        <taxon>Fungi</taxon>
        <taxon>Dikarya</taxon>
        <taxon>Basidiomycota</taxon>
        <taxon>Agaricomycotina</taxon>
        <taxon>Agaricomycetes</taxon>
        <taxon>Cantharellales</taxon>
        <taxon>Ceratobasidiaceae</taxon>
        <taxon>Rhizoctonia</taxon>
    </lineage>
</organism>
<evidence type="ECO:0000313" key="2">
    <source>
        <dbReference type="Proteomes" id="UP000663846"/>
    </source>
</evidence>